<accession>A0ACD3ZNE7</accession>
<sequence length="142" mass="16428">MLDTVKKTIDAKYDVYQITPLQDAQDWINFKFERLERMAIALDMFNPPEAIAALENQIQRIYTRLIDMDNNARNCMNDLAVKGNWWSFAERYKTFMTDRFTGTQPYSINRAVNKAKDDLIQALHINLAEAALIPGIPPDDLD</sequence>
<reference evidence="1" key="1">
    <citation type="submission" date="2021-11" db="EMBL/GenBank/DDBJ databases">
        <title>Fusarium solani-melongenae Genome sequencing and assembly.</title>
        <authorList>
            <person name="Xie S."/>
            <person name="Huang L."/>
            <person name="Zhang X."/>
        </authorList>
    </citation>
    <scope>NUCLEOTIDE SEQUENCE</scope>
    <source>
        <strain evidence="1">CRI 24-3</strain>
    </source>
</reference>
<protein>
    <submittedName>
        <fullName evidence="1">Uncharacterized protein</fullName>
    </submittedName>
</protein>
<dbReference type="Proteomes" id="UP000830768">
    <property type="component" value="Chromosome 12"/>
</dbReference>
<name>A0ACD3ZNE7_FUSSC</name>
<proteinExistence type="predicted"/>
<evidence type="ECO:0000313" key="1">
    <source>
        <dbReference type="EMBL" id="UPL02865.1"/>
    </source>
</evidence>
<dbReference type="EMBL" id="CP090040">
    <property type="protein sequence ID" value="UPL02865.1"/>
    <property type="molecule type" value="Genomic_DNA"/>
</dbReference>
<evidence type="ECO:0000313" key="2">
    <source>
        <dbReference type="Proteomes" id="UP000830768"/>
    </source>
</evidence>
<keyword evidence="2" id="KW-1185">Reference proteome</keyword>
<gene>
    <name evidence="1" type="ORF">LCI18_013799</name>
</gene>
<organism evidence="1 2">
    <name type="scientific">Fusarium solani subsp. cucurbitae</name>
    <name type="common">Neocosmosporum cucurbitae</name>
    <dbReference type="NCBI Taxonomy" id="2747967"/>
    <lineage>
        <taxon>Eukaryota</taxon>
        <taxon>Fungi</taxon>
        <taxon>Dikarya</taxon>
        <taxon>Ascomycota</taxon>
        <taxon>Pezizomycotina</taxon>
        <taxon>Sordariomycetes</taxon>
        <taxon>Hypocreomycetidae</taxon>
        <taxon>Hypocreales</taxon>
        <taxon>Nectriaceae</taxon>
        <taxon>Fusarium</taxon>
        <taxon>Fusarium solani species complex</taxon>
    </lineage>
</organism>